<keyword evidence="2 7" id="KW-0645">Protease</keyword>
<dbReference type="PANTHER" id="PTHR22939:SF101">
    <property type="entry name" value="PERIPLASMIC PH-DEPENDENT SERINE ENDOPROTEASE DEGQ"/>
    <property type="match status" value="1"/>
</dbReference>
<keyword evidence="3" id="KW-0378">Hydrolase</keyword>
<feature type="transmembrane region" description="Helical" evidence="5">
    <location>
        <begin position="12"/>
        <end position="31"/>
    </location>
</feature>
<dbReference type="Pfam" id="PF13180">
    <property type="entry name" value="PDZ_2"/>
    <property type="match status" value="1"/>
</dbReference>
<dbReference type="PROSITE" id="PS50106">
    <property type="entry name" value="PDZ"/>
    <property type="match status" value="1"/>
</dbReference>
<dbReference type="Gene3D" id="2.40.10.10">
    <property type="entry name" value="Trypsin-like serine proteases"/>
    <property type="match status" value="2"/>
</dbReference>
<dbReference type="InterPro" id="IPR043504">
    <property type="entry name" value="Peptidase_S1_PA_chymotrypsin"/>
</dbReference>
<keyword evidence="4" id="KW-0720">Serine protease</keyword>
<dbReference type="InterPro" id="IPR036034">
    <property type="entry name" value="PDZ_sf"/>
</dbReference>
<evidence type="ECO:0000256" key="3">
    <source>
        <dbReference type="ARBA" id="ARBA00022801"/>
    </source>
</evidence>
<dbReference type="InterPro" id="IPR001940">
    <property type="entry name" value="Peptidase_S1C"/>
</dbReference>
<dbReference type="Pfam" id="PF13365">
    <property type="entry name" value="Trypsin_2"/>
    <property type="match status" value="1"/>
</dbReference>
<sequence>MTRSTRPKNWFSYILRSIVLGLVVAALVIWLQPLLQNWQTSQQQSNQPMSFAKAVNRAAPAVVNIYSLTEFRGSYYSRRPSTVLRLGSGVIMDNVGHVLTAAHVVGNVSSIEVALQDGRRTSAQVIGMDPVTDLAVLRIELDNLPVIPQDNQLRSNVGDVVLAIGNPLNLGQTITQGIVSATGGRMGVINSHADLMQMDAVINEGASGGALVNSEGYLVGINNAQFRGPAGQGVEGIYFAVPYSLARTIMKTLIEEGEVVRGYLGINTGDTPAAQVYQQPGIFVTGVDPNSPADRAGLRAEDYIVEIAGEQISSAAEGLALISTTTPGTELEIRYFRGNEELTTTVTIAKLRYQS</sequence>
<dbReference type="PRINTS" id="PR00834">
    <property type="entry name" value="PROTEASES2C"/>
</dbReference>
<dbReference type="AlphaFoldDB" id="A0A432XWA9"/>
<dbReference type="SUPFAM" id="SSF50494">
    <property type="entry name" value="Trypsin-like serine proteases"/>
    <property type="match status" value="1"/>
</dbReference>
<dbReference type="GO" id="GO:0004252">
    <property type="term" value="F:serine-type endopeptidase activity"/>
    <property type="evidence" value="ECO:0007669"/>
    <property type="project" value="InterPro"/>
</dbReference>
<evidence type="ECO:0000259" key="6">
    <source>
        <dbReference type="PROSITE" id="PS50106"/>
    </source>
</evidence>
<keyword evidence="5" id="KW-0812">Transmembrane</keyword>
<protein>
    <submittedName>
        <fullName evidence="7">Serine protease</fullName>
    </submittedName>
</protein>
<accession>A0A432XWA9</accession>
<gene>
    <name evidence="7" type="ORF">CWI69_08250</name>
</gene>
<reference evidence="8" key="1">
    <citation type="journal article" date="2018" name="Front. Microbiol.">
        <title>Genome-Based Analysis Reveals the Taxonomy and Diversity of the Family Idiomarinaceae.</title>
        <authorList>
            <person name="Liu Y."/>
            <person name="Lai Q."/>
            <person name="Shao Z."/>
        </authorList>
    </citation>
    <scope>NUCLEOTIDE SEQUENCE [LARGE SCALE GENOMIC DNA]</scope>
    <source>
        <strain evidence="8">BH195</strain>
    </source>
</reference>
<dbReference type="Gene3D" id="2.30.42.10">
    <property type="match status" value="1"/>
</dbReference>
<keyword evidence="5" id="KW-1133">Transmembrane helix</keyword>
<evidence type="ECO:0000256" key="4">
    <source>
        <dbReference type="ARBA" id="ARBA00022825"/>
    </source>
</evidence>
<proteinExistence type="inferred from homology"/>
<evidence type="ECO:0000256" key="1">
    <source>
        <dbReference type="ARBA" id="ARBA00010541"/>
    </source>
</evidence>
<evidence type="ECO:0000256" key="5">
    <source>
        <dbReference type="SAM" id="Phobius"/>
    </source>
</evidence>
<dbReference type="SMART" id="SM00228">
    <property type="entry name" value="PDZ"/>
    <property type="match status" value="1"/>
</dbReference>
<keyword evidence="8" id="KW-1185">Reference proteome</keyword>
<dbReference type="RefSeq" id="WP_126763666.1">
    <property type="nucleotide sequence ID" value="NZ_JBHLTZ010000012.1"/>
</dbReference>
<dbReference type="GO" id="GO:0006515">
    <property type="term" value="P:protein quality control for misfolded or incompletely synthesized proteins"/>
    <property type="evidence" value="ECO:0007669"/>
    <property type="project" value="TreeGrafter"/>
</dbReference>
<dbReference type="InterPro" id="IPR009003">
    <property type="entry name" value="Peptidase_S1_PA"/>
</dbReference>
<evidence type="ECO:0000256" key="2">
    <source>
        <dbReference type="ARBA" id="ARBA00022670"/>
    </source>
</evidence>
<dbReference type="GO" id="GO:0042597">
    <property type="term" value="C:periplasmic space"/>
    <property type="evidence" value="ECO:0007669"/>
    <property type="project" value="TreeGrafter"/>
</dbReference>
<dbReference type="InterPro" id="IPR001478">
    <property type="entry name" value="PDZ"/>
</dbReference>
<comment type="similarity">
    <text evidence="1">Belongs to the peptidase S1C family.</text>
</comment>
<dbReference type="SUPFAM" id="SSF50156">
    <property type="entry name" value="PDZ domain-like"/>
    <property type="match status" value="1"/>
</dbReference>
<evidence type="ECO:0000313" key="7">
    <source>
        <dbReference type="EMBL" id="RUO53010.1"/>
    </source>
</evidence>
<dbReference type="PANTHER" id="PTHR22939">
    <property type="entry name" value="SERINE PROTEASE FAMILY S1C HTRA-RELATED"/>
    <property type="match status" value="1"/>
</dbReference>
<keyword evidence="5" id="KW-0472">Membrane</keyword>
<dbReference type="EMBL" id="PIPW01000002">
    <property type="protein sequence ID" value="RUO53010.1"/>
    <property type="molecule type" value="Genomic_DNA"/>
</dbReference>
<evidence type="ECO:0000313" key="8">
    <source>
        <dbReference type="Proteomes" id="UP000287198"/>
    </source>
</evidence>
<name>A0A432XWA9_9GAMM</name>
<comment type="caution">
    <text evidence="7">The sequence shown here is derived from an EMBL/GenBank/DDBJ whole genome shotgun (WGS) entry which is preliminary data.</text>
</comment>
<feature type="domain" description="PDZ" evidence="6">
    <location>
        <begin position="253"/>
        <end position="337"/>
    </location>
</feature>
<dbReference type="Proteomes" id="UP000287198">
    <property type="component" value="Unassembled WGS sequence"/>
</dbReference>
<dbReference type="OrthoDB" id="9758917at2"/>
<organism evidence="7 8">
    <name type="scientific">Pseudidiomarina halophila</name>
    <dbReference type="NCBI Taxonomy" id="1449799"/>
    <lineage>
        <taxon>Bacteria</taxon>
        <taxon>Pseudomonadati</taxon>
        <taxon>Pseudomonadota</taxon>
        <taxon>Gammaproteobacteria</taxon>
        <taxon>Alteromonadales</taxon>
        <taxon>Idiomarinaceae</taxon>
        <taxon>Pseudidiomarina</taxon>
    </lineage>
</organism>